<dbReference type="PANTHER" id="PTHR36833">
    <property type="entry name" value="SLR0610 PROTEIN-RELATED"/>
    <property type="match status" value="1"/>
</dbReference>
<evidence type="ECO:0000313" key="3">
    <source>
        <dbReference type="Proteomes" id="UP000558997"/>
    </source>
</evidence>
<sequence>MADVSWVRQYVILQRAALRAQLQYRVNFWTTLMGGVAYQGTQLLFLGVLLGKFGLIAGWGFREVAFVFAMRLASHALYVVPFGSLRLTDLIVRDGEFDRVLLRPVNPFLQLITRQFPLMSIGDALLGFGALIVFGWQAPVEWSVAKVGYLLLAVIGGGLVETGIQTFFCGLSFVAASTFSLRIFADNSITQFSGYPLTMFGRGVFYGFCSVFPMAFIAFLPASLLLGRTEDIPLPVWLIAAAPVAGPVVLALGYAFFIRMLPRYASPGS</sequence>
<reference evidence="2 3" key="1">
    <citation type="submission" date="2020-08" db="EMBL/GenBank/DDBJ databases">
        <title>Sequencing the genomes of 1000 actinobacteria strains.</title>
        <authorList>
            <person name="Klenk H.-P."/>
        </authorList>
    </citation>
    <scope>NUCLEOTIDE SEQUENCE [LARGE SCALE GENOMIC DNA]</scope>
    <source>
        <strain evidence="2 3">DSM 17294</strain>
    </source>
</reference>
<comment type="caution">
    <text evidence="2">The sequence shown here is derived from an EMBL/GenBank/DDBJ whole genome shotgun (WGS) entry which is preliminary data.</text>
</comment>
<accession>A0A841DV33</accession>
<keyword evidence="1" id="KW-0812">Transmembrane</keyword>
<feature type="transmembrane region" description="Helical" evidence="1">
    <location>
        <begin position="234"/>
        <end position="257"/>
    </location>
</feature>
<protein>
    <submittedName>
        <fullName evidence="2">ABC-2 type transport system permease protein</fullName>
    </submittedName>
</protein>
<keyword evidence="3" id="KW-1185">Reference proteome</keyword>
<keyword evidence="1" id="KW-0472">Membrane</keyword>
<dbReference type="Pfam" id="PF06182">
    <property type="entry name" value="ABC2_membrane_6"/>
    <property type="match status" value="1"/>
</dbReference>
<evidence type="ECO:0000313" key="2">
    <source>
        <dbReference type="EMBL" id="MBB5981811.1"/>
    </source>
</evidence>
<dbReference type="PANTHER" id="PTHR36833:SF1">
    <property type="entry name" value="INTEGRAL MEMBRANE TRANSPORT PROTEIN"/>
    <property type="match status" value="1"/>
</dbReference>
<organism evidence="2 3">
    <name type="scientific">Kribbella solani</name>
    <dbReference type="NCBI Taxonomy" id="236067"/>
    <lineage>
        <taxon>Bacteria</taxon>
        <taxon>Bacillati</taxon>
        <taxon>Actinomycetota</taxon>
        <taxon>Actinomycetes</taxon>
        <taxon>Propionibacteriales</taxon>
        <taxon>Kribbellaceae</taxon>
        <taxon>Kribbella</taxon>
    </lineage>
</organism>
<feature type="transmembrane region" description="Helical" evidence="1">
    <location>
        <begin position="205"/>
        <end position="227"/>
    </location>
</feature>
<dbReference type="EMBL" id="JACHNF010000001">
    <property type="protein sequence ID" value="MBB5981811.1"/>
    <property type="molecule type" value="Genomic_DNA"/>
</dbReference>
<name>A0A841DV33_9ACTN</name>
<proteinExistence type="predicted"/>
<feature type="transmembrane region" description="Helical" evidence="1">
    <location>
        <begin position="43"/>
        <end position="61"/>
    </location>
</feature>
<feature type="transmembrane region" description="Helical" evidence="1">
    <location>
        <begin position="116"/>
        <end position="136"/>
    </location>
</feature>
<dbReference type="Proteomes" id="UP000558997">
    <property type="component" value="Unassembled WGS sequence"/>
</dbReference>
<dbReference type="RefSeq" id="WP_184838602.1">
    <property type="nucleotide sequence ID" value="NZ_BAAAVN010000020.1"/>
</dbReference>
<dbReference type="InterPro" id="IPR010390">
    <property type="entry name" value="ABC-2_transporter-like"/>
</dbReference>
<keyword evidence="1" id="KW-1133">Transmembrane helix</keyword>
<evidence type="ECO:0000256" key="1">
    <source>
        <dbReference type="SAM" id="Phobius"/>
    </source>
</evidence>
<dbReference type="AlphaFoldDB" id="A0A841DV33"/>
<gene>
    <name evidence="2" type="ORF">HDA44_005152</name>
</gene>